<dbReference type="PANTHER" id="PTHR10644">
    <property type="entry name" value="DNA REPAIR/RNA PROCESSING CPSF FAMILY"/>
    <property type="match status" value="1"/>
</dbReference>
<dbReference type="InterPro" id="IPR015943">
    <property type="entry name" value="WD40/YVTN_repeat-like_dom_sf"/>
</dbReference>
<dbReference type="InterPro" id="IPR050358">
    <property type="entry name" value="RSE1/DDB1/CFT1"/>
</dbReference>
<proteinExistence type="predicted"/>
<evidence type="ECO:0000313" key="4">
    <source>
        <dbReference type="Proteomes" id="UP000274822"/>
    </source>
</evidence>
<evidence type="ECO:0000313" key="3">
    <source>
        <dbReference type="EMBL" id="RUS29046.1"/>
    </source>
</evidence>
<organism evidence="3 4">
    <name type="scientific">Jimgerdemannia flammicorona</name>
    <dbReference type="NCBI Taxonomy" id="994334"/>
    <lineage>
        <taxon>Eukaryota</taxon>
        <taxon>Fungi</taxon>
        <taxon>Fungi incertae sedis</taxon>
        <taxon>Mucoromycota</taxon>
        <taxon>Mucoromycotina</taxon>
        <taxon>Endogonomycetes</taxon>
        <taxon>Endogonales</taxon>
        <taxon>Endogonaceae</taxon>
        <taxon>Jimgerdemannia</taxon>
    </lineage>
</organism>
<dbReference type="AlphaFoldDB" id="A0A433QGW8"/>
<dbReference type="Proteomes" id="UP000274822">
    <property type="component" value="Unassembled WGS sequence"/>
</dbReference>
<gene>
    <name evidence="3" type="ORF">BC938DRAFT_481127</name>
</gene>
<dbReference type="InterPro" id="IPR018846">
    <property type="entry name" value="Beta-prop_RSE1/DDB1/CPSF1_1st"/>
</dbReference>
<sequence length="221" mass="23942">MATTPATYVYAKSKIHSSVVKNIAVGSIRTPSSRDVIFAKETVLELLDLGDDGRLTSVLEQPVFGTIKDMKLLHCNFPDPTDPSTAPSLDAPKHASRVHHTPPPKPPVNGDDLLVLTSDSGVLSFVSFHVPSPAAGAETPEVVTNPWSSKTAVVVDRKGKGKAVAEPVAPQRPPEKAVYSLEEASRYGRFTIIKEVNTFRARARYHFGDGQRFVSRGRAQC</sequence>
<protein>
    <recommendedName>
        <fullName evidence="2">RSE1/DDB1/CPSF1 first beta-propeller domain-containing protein</fullName>
    </recommendedName>
</protein>
<dbReference type="Pfam" id="PF10433">
    <property type="entry name" value="Beta-prop_RSE1_1st"/>
    <property type="match status" value="1"/>
</dbReference>
<evidence type="ECO:0000259" key="2">
    <source>
        <dbReference type="Pfam" id="PF10433"/>
    </source>
</evidence>
<name>A0A433QGW8_9FUNG</name>
<feature type="domain" description="RSE1/DDB1/CPSF1 first beta-propeller" evidence="2">
    <location>
        <begin position="20"/>
        <end position="129"/>
    </location>
</feature>
<evidence type="ECO:0000256" key="1">
    <source>
        <dbReference type="SAM" id="MobiDB-lite"/>
    </source>
</evidence>
<comment type="caution">
    <text evidence="3">The sequence shown here is derived from an EMBL/GenBank/DDBJ whole genome shotgun (WGS) entry which is preliminary data.</text>
</comment>
<dbReference type="Gene3D" id="2.130.10.10">
    <property type="entry name" value="YVTN repeat-like/Quinoprotein amine dehydrogenase"/>
    <property type="match status" value="1"/>
</dbReference>
<keyword evidence="4" id="KW-1185">Reference proteome</keyword>
<feature type="region of interest" description="Disordered" evidence="1">
    <location>
        <begin position="78"/>
        <end position="111"/>
    </location>
</feature>
<accession>A0A433QGW8</accession>
<reference evidence="3 4" key="1">
    <citation type="journal article" date="2018" name="New Phytol.">
        <title>Phylogenomics of Endogonaceae and evolution of mycorrhizas within Mucoromycota.</title>
        <authorList>
            <person name="Chang Y."/>
            <person name="Desiro A."/>
            <person name="Na H."/>
            <person name="Sandor L."/>
            <person name="Lipzen A."/>
            <person name="Clum A."/>
            <person name="Barry K."/>
            <person name="Grigoriev I.V."/>
            <person name="Martin F.M."/>
            <person name="Stajich J.E."/>
            <person name="Smith M.E."/>
            <person name="Bonito G."/>
            <person name="Spatafora J.W."/>
        </authorList>
    </citation>
    <scope>NUCLEOTIDE SEQUENCE [LARGE SCALE GENOMIC DNA]</scope>
    <source>
        <strain evidence="3 4">AD002</strain>
    </source>
</reference>
<dbReference type="EMBL" id="RBNJ01005717">
    <property type="protein sequence ID" value="RUS29046.1"/>
    <property type="molecule type" value="Genomic_DNA"/>
</dbReference>